<dbReference type="AlphaFoldDB" id="A0A2P8HL73"/>
<gene>
    <name evidence="1" type="ORF">B0H94_105116</name>
</gene>
<reference evidence="1 2" key="1">
    <citation type="submission" date="2018-03" db="EMBL/GenBank/DDBJ databases">
        <title>Genomic Encyclopedia of Type Strains, Phase III (KMG-III): the genomes of soil and plant-associated and newly described type strains.</title>
        <authorList>
            <person name="Whitman W."/>
        </authorList>
    </citation>
    <scope>NUCLEOTIDE SEQUENCE [LARGE SCALE GENOMIC DNA]</scope>
    <source>
        <strain evidence="1 2">CGMCC 1.07653</strain>
    </source>
</reference>
<sequence length="41" mass="4888">MSGSENAAEDFWILFFKRFKKHTLFTTNSTTFAIKRLKNLF</sequence>
<name>A0A2P8HL73_9BACI</name>
<evidence type="ECO:0000313" key="1">
    <source>
        <dbReference type="EMBL" id="PSL46963.1"/>
    </source>
</evidence>
<evidence type="ECO:0000313" key="2">
    <source>
        <dbReference type="Proteomes" id="UP000242310"/>
    </source>
</evidence>
<proteinExistence type="predicted"/>
<dbReference type="Proteomes" id="UP000242310">
    <property type="component" value="Unassembled WGS sequence"/>
</dbReference>
<dbReference type="EMBL" id="PYAV01000005">
    <property type="protein sequence ID" value="PSL46963.1"/>
    <property type="molecule type" value="Genomic_DNA"/>
</dbReference>
<organism evidence="1 2">
    <name type="scientific">Salsuginibacillus halophilus</name>
    <dbReference type="NCBI Taxonomy" id="517424"/>
    <lineage>
        <taxon>Bacteria</taxon>
        <taxon>Bacillati</taxon>
        <taxon>Bacillota</taxon>
        <taxon>Bacilli</taxon>
        <taxon>Bacillales</taxon>
        <taxon>Bacillaceae</taxon>
        <taxon>Salsuginibacillus</taxon>
    </lineage>
</organism>
<comment type="caution">
    <text evidence="1">The sequence shown here is derived from an EMBL/GenBank/DDBJ whole genome shotgun (WGS) entry which is preliminary data.</text>
</comment>
<keyword evidence="2" id="KW-1185">Reference proteome</keyword>
<accession>A0A2P8HL73</accession>
<protein>
    <submittedName>
        <fullName evidence="1">Uncharacterized protein</fullName>
    </submittedName>
</protein>